<dbReference type="OrthoDB" id="8834726at2"/>
<proteinExistence type="inferred from homology"/>
<dbReference type="Proteomes" id="UP000275180">
    <property type="component" value="Unassembled WGS sequence"/>
</dbReference>
<dbReference type="AlphaFoldDB" id="A0A3M6QVX0"/>
<accession>A0A3M6QVX0</accession>
<dbReference type="RefSeq" id="WP_122246066.1">
    <property type="nucleotide sequence ID" value="NZ_RDQJ01000053.1"/>
</dbReference>
<comment type="similarity">
    <text evidence="1">Belongs to the UPF0065 (bug) family.</text>
</comment>
<dbReference type="Gene3D" id="3.40.190.150">
    <property type="entry name" value="Bordetella uptake gene, domain 1"/>
    <property type="match status" value="1"/>
</dbReference>
<dbReference type="InterPro" id="IPR042100">
    <property type="entry name" value="Bug_dom1"/>
</dbReference>
<dbReference type="Pfam" id="PF03401">
    <property type="entry name" value="TctC"/>
    <property type="match status" value="1"/>
</dbReference>
<evidence type="ECO:0000313" key="3">
    <source>
        <dbReference type="Proteomes" id="UP000275180"/>
    </source>
</evidence>
<dbReference type="SUPFAM" id="SSF53850">
    <property type="entry name" value="Periplasmic binding protein-like II"/>
    <property type="match status" value="1"/>
</dbReference>
<protein>
    <submittedName>
        <fullName evidence="2">Tripartite tricarboxylate transporter substrate binding protein</fullName>
    </submittedName>
</protein>
<dbReference type="Gene3D" id="3.40.190.10">
    <property type="entry name" value="Periplasmic binding protein-like II"/>
    <property type="match status" value="1"/>
</dbReference>
<dbReference type="PIRSF" id="PIRSF017082">
    <property type="entry name" value="YflP"/>
    <property type="match status" value="1"/>
</dbReference>
<evidence type="ECO:0000256" key="1">
    <source>
        <dbReference type="ARBA" id="ARBA00006987"/>
    </source>
</evidence>
<dbReference type="PANTHER" id="PTHR42928:SF5">
    <property type="entry name" value="BLR1237 PROTEIN"/>
    <property type="match status" value="1"/>
</dbReference>
<organism evidence="2 3">
    <name type="scientific">Vandammella animalimorsus</name>
    <dbReference type="NCBI Taxonomy" id="2029117"/>
    <lineage>
        <taxon>Bacteria</taxon>
        <taxon>Pseudomonadati</taxon>
        <taxon>Pseudomonadota</taxon>
        <taxon>Betaproteobacteria</taxon>
        <taxon>Burkholderiales</taxon>
        <taxon>Comamonadaceae</taxon>
        <taxon>Vandammella</taxon>
    </lineage>
</organism>
<reference evidence="2 3" key="1">
    <citation type="submission" date="2018-10" db="EMBL/GenBank/DDBJ databases">
        <title>Comamonadaceae CDC group NO-1 genome sequencing and assembly.</title>
        <authorList>
            <person name="Bernier A.-M."/>
            <person name="Bernard K."/>
        </authorList>
    </citation>
    <scope>NUCLEOTIDE SEQUENCE [LARGE SCALE GENOMIC DNA]</scope>
    <source>
        <strain evidence="2 3">NML180582</strain>
    </source>
</reference>
<dbReference type="EMBL" id="RDQJ01000053">
    <property type="protein sequence ID" value="RMX07155.1"/>
    <property type="molecule type" value="Genomic_DNA"/>
</dbReference>
<evidence type="ECO:0000313" key="2">
    <source>
        <dbReference type="EMBL" id="RMX07155.1"/>
    </source>
</evidence>
<gene>
    <name evidence="2" type="ORF">EBQ34_14845</name>
</gene>
<comment type="caution">
    <text evidence="2">The sequence shown here is derived from an EMBL/GenBank/DDBJ whole genome shotgun (WGS) entry which is preliminary data.</text>
</comment>
<name>A0A3M6QVX0_9BURK</name>
<sequence>MRKIFAGFVLIFYIIGFAYAGWPEKNVTLMVPYAPGGGADTIARLVGGELSKLWGVSVVVENKSGANGVIGSHDVAKSAPDGYKIMLVVGSHVINPILMKSMPFDTERDFTPITQLASSPMVLVVAADGSYGDLNAFISEIKKGPVSLGYSEGQTQLTGELLRQASGGQITPVAYRGGSPLMMDIIGGHVQSGFTSIITALPHVRAGKLRVIGVANKEGTNIFPEAKTFAEVGLPQVDSSNWYGLFGPKNMSDEVIKAISDGLMKVAQGELIESRLKEQGGELAIGGNKAFHDFLAQERMKWMDVARIGEIEAK</sequence>
<dbReference type="PANTHER" id="PTHR42928">
    <property type="entry name" value="TRICARBOXYLATE-BINDING PROTEIN"/>
    <property type="match status" value="1"/>
</dbReference>
<dbReference type="InterPro" id="IPR005064">
    <property type="entry name" value="BUG"/>
</dbReference>